<protein>
    <submittedName>
        <fullName evidence="1">3'(2'),5'-bisphosphate nucleotidase CysQ</fullName>
    </submittedName>
</protein>
<evidence type="ECO:0000313" key="1">
    <source>
        <dbReference type="EMBL" id="GAA1701309.1"/>
    </source>
</evidence>
<comment type="caution">
    <text evidence="1">The sequence shown here is derived from an EMBL/GenBank/DDBJ whole genome shotgun (WGS) entry which is preliminary data.</text>
</comment>
<proteinExistence type="predicted"/>
<dbReference type="RefSeq" id="WP_422110520.1">
    <property type="nucleotide sequence ID" value="NZ_BAAAQG010000003.1"/>
</dbReference>
<dbReference type="EMBL" id="BAAAQG010000003">
    <property type="protein sequence ID" value="GAA1701309.1"/>
    <property type="molecule type" value="Genomic_DNA"/>
</dbReference>
<name>A0ABN2IAV3_9ACTN</name>
<dbReference type="Pfam" id="PF00459">
    <property type="entry name" value="Inositol_P"/>
    <property type="match status" value="1"/>
</dbReference>
<dbReference type="InterPro" id="IPR000760">
    <property type="entry name" value="Inositol_monophosphatase-like"/>
</dbReference>
<accession>A0ABN2IAV3</accession>
<dbReference type="PANTHER" id="PTHR43028">
    <property type="entry name" value="3'(2'),5'-BISPHOSPHATE NUCLEOTIDASE 1"/>
    <property type="match status" value="1"/>
</dbReference>
<dbReference type="SUPFAM" id="SSF56655">
    <property type="entry name" value="Carbohydrate phosphatase"/>
    <property type="match status" value="1"/>
</dbReference>
<reference evidence="1 2" key="1">
    <citation type="journal article" date="2019" name="Int. J. Syst. Evol. Microbiol.">
        <title>The Global Catalogue of Microorganisms (GCM) 10K type strain sequencing project: providing services to taxonomists for standard genome sequencing and annotation.</title>
        <authorList>
            <consortium name="The Broad Institute Genomics Platform"/>
            <consortium name="The Broad Institute Genome Sequencing Center for Infectious Disease"/>
            <person name="Wu L."/>
            <person name="Ma J."/>
        </authorList>
    </citation>
    <scope>NUCLEOTIDE SEQUENCE [LARGE SCALE GENOMIC DNA]</scope>
    <source>
        <strain evidence="1 2">JCM 16002</strain>
    </source>
</reference>
<evidence type="ECO:0000313" key="2">
    <source>
        <dbReference type="Proteomes" id="UP001500383"/>
    </source>
</evidence>
<sequence>MRKTVSMHSDSMRDLDDDDLACFLATGIGDIVRGTRAGGLLRGRSLARVANEVAQNWTDEVLAVHRPDDGTLSEGVSDDLSRLDKSRVWIIDVIDGTKEFSTGRSDWSVHVALVVDGRPTVASVGLPDSGRVFRSDQVDHVDGPHSGTMVISRNNPPPGALQVADAVGLEVRPMGSAGAKMLSVLLGDADAYLHAGGQDEWDQAAPVGVALAAGLHASRLDGTPIRFNKPDTHSPDVLICRPELTEKILAAQAAQATRT</sequence>
<dbReference type="Proteomes" id="UP001500383">
    <property type="component" value="Unassembled WGS sequence"/>
</dbReference>
<organism evidence="1 2">
    <name type="scientific">Dietzia cercidiphylli</name>
    <dbReference type="NCBI Taxonomy" id="498199"/>
    <lineage>
        <taxon>Bacteria</taxon>
        <taxon>Bacillati</taxon>
        <taxon>Actinomycetota</taxon>
        <taxon>Actinomycetes</taxon>
        <taxon>Mycobacteriales</taxon>
        <taxon>Dietziaceae</taxon>
        <taxon>Dietzia</taxon>
    </lineage>
</organism>
<dbReference type="CDD" id="cd01638">
    <property type="entry name" value="CysQ"/>
    <property type="match status" value="1"/>
</dbReference>
<dbReference type="PANTHER" id="PTHR43028:SF5">
    <property type="entry name" value="3'(2'),5'-BISPHOSPHATE NUCLEOTIDASE 1"/>
    <property type="match status" value="1"/>
</dbReference>
<keyword evidence="2" id="KW-1185">Reference proteome</keyword>
<dbReference type="Gene3D" id="3.40.190.80">
    <property type="match status" value="1"/>
</dbReference>
<dbReference type="Gene3D" id="3.30.540.10">
    <property type="entry name" value="Fructose-1,6-Bisphosphatase, subunit A, domain 1"/>
    <property type="match status" value="1"/>
</dbReference>
<gene>
    <name evidence="1" type="ORF">GCM10009831_07720</name>
</gene>
<dbReference type="InterPro" id="IPR050725">
    <property type="entry name" value="CysQ/Inositol_MonoPase"/>
</dbReference>